<dbReference type="AlphaFoldDB" id="C6WWU2"/>
<feature type="signal peptide" evidence="1">
    <location>
        <begin position="1"/>
        <end position="22"/>
    </location>
</feature>
<accession>C6WWU2</accession>
<dbReference type="STRING" id="583345.Mmol_1487"/>
<keyword evidence="1" id="KW-0732">Signal</keyword>
<sequence>MKMFRAIAIVLILALASTPALAAICATSCASHSIMTSMHSDSMVGMKNCHEASMSKDKHKSSNEHKSCAMGASCQFVQVTVIESPTKYFLAVSATASFPSFVSSEKSVDLSPPLKPPA</sequence>
<evidence type="ECO:0000313" key="2">
    <source>
        <dbReference type="EMBL" id="ACT48391.1"/>
    </source>
</evidence>
<dbReference type="Proteomes" id="UP000002742">
    <property type="component" value="Chromosome"/>
</dbReference>
<dbReference type="KEGG" id="mmb:Mmol_1487"/>
<dbReference type="EMBL" id="CP001672">
    <property type="protein sequence ID" value="ACT48391.1"/>
    <property type="molecule type" value="Genomic_DNA"/>
</dbReference>
<keyword evidence="3" id="KW-1185">Reference proteome</keyword>
<evidence type="ECO:0000256" key="1">
    <source>
        <dbReference type="SAM" id="SignalP"/>
    </source>
</evidence>
<name>C6WWU2_METML</name>
<reference evidence="3" key="1">
    <citation type="submission" date="2009-07" db="EMBL/GenBank/DDBJ databases">
        <title>Complete sequence of Methylotenera mobilis JLW8.</title>
        <authorList>
            <consortium name="US DOE Joint Genome Institute"/>
            <person name="Lucas S."/>
            <person name="Copeland A."/>
            <person name="Lapidus A."/>
            <person name="Glavina del Rio T."/>
            <person name="Tice H."/>
            <person name="Bruce D."/>
            <person name="Goodwin L."/>
            <person name="Pitluck S."/>
            <person name="LaButti K.M."/>
            <person name="Clum A."/>
            <person name="Larimer F."/>
            <person name="Land M."/>
            <person name="Hauser L."/>
            <person name="Kyrpides N."/>
            <person name="Mikhailova N."/>
            <person name="Kayluzhnaya M."/>
            <person name="Chistoserdova L."/>
        </authorList>
    </citation>
    <scope>NUCLEOTIDE SEQUENCE [LARGE SCALE GENOMIC DNA]</scope>
    <source>
        <strain evidence="3">JLW8 / ATCC BAA-1282 / DSM 17540</strain>
    </source>
</reference>
<reference evidence="2 3" key="2">
    <citation type="journal article" date="2011" name="J. Bacteriol.">
        <title>Genomes of three methylotrophs from a single niche uncover genetic and metabolic divergence of Methylophilaceae.</title>
        <authorList>
            <person name="Lapidus A."/>
            <person name="Clum A."/>
            <person name="Labutti K."/>
            <person name="Kaluzhnaya M.G."/>
            <person name="Lim S."/>
            <person name="Beck D.A."/>
            <person name="Glavina Del Rio T."/>
            <person name="Nolan M."/>
            <person name="Mavromatis K."/>
            <person name="Huntemann M."/>
            <person name="Lucas S."/>
            <person name="Lidstrom M.E."/>
            <person name="Ivanova N."/>
            <person name="Chistoserdova L."/>
        </authorList>
    </citation>
    <scope>NUCLEOTIDE SEQUENCE [LARGE SCALE GENOMIC DNA]</scope>
    <source>
        <strain evidence="3">JLW8 / ATCC BAA-1282 / DSM 17540</strain>
    </source>
</reference>
<organism evidence="2 3">
    <name type="scientific">Methylotenera mobilis (strain JLW8 / ATCC BAA-1282 / DSM 17540)</name>
    <dbReference type="NCBI Taxonomy" id="583345"/>
    <lineage>
        <taxon>Bacteria</taxon>
        <taxon>Pseudomonadati</taxon>
        <taxon>Pseudomonadota</taxon>
        <taxon>Betaproteobacteria</taxon>
        <taxon>Nitrosomonadales</taxon>
        <taxon>Methylophilaceae</taxon>
        <taxon>Methylotenera</taxon>
    </lineage>
</organism>
<protein>
    <recommendedName>
        <fullName evidence="4">Lipoprotein</fullName>
    </recommendedName>
</protein>
<gene>
    <name evidence="2" type="ordered locus">Mmol_1487</name>
</gene>
<feature type="chain" id="PRO_5002972012" description="Lipoprotein" evidence="1">
    <location>
        <begin position="23"/>
        <end position="118"/>
    </location>
</feature>
<evidence type="ECO:0008006" key="4">
    <source>
        <dbReference type="Google" id="ProtNLM"/>
    </source>
</evidence>
<proteinExistence type="predicted"/>
<dbReference type="RefSeq" id="WP_015832426.1">
    <property type="nucleotide sequence ID" value="NC_012968.1"/>
</dbReference>
<evidence type="ECO:0000313" key="3">
    <source>
        <dbReference type="Proteomes" id="UP000002742"/>
    </source>
</evidence>
<dbReference type="HOGENOM" id="CLU_2070338_0_0_4"/>